<reference evidence="1 2" key="1">
    <citation type="journal article" date="2024" name="G3 (Bethesda)">
        <title>Genome assembly of Hibiscus sabdariffa L. provides insights into metabolisms of medicinal natural products.</title>
        <authorList>
            <person name="Kim T."/>
        </authorList>
    </citation>
    <scope>NUCLEOTIDE SEQUENCE [LARGE SCALE GENOMIC DNA]</scope>
    <source>
        <strain evidence="1">TK-2024</strain>
        <tissue evidence="1">Old leaves</tissue>
    </source>
</reference>
<evidence type="ECO:0000313" key="2">
    <source>
        <dbReference type="Proteomes" id="UP001472677"/>
    </source>
</evidence>
<evidence type="ECO:0000313" key="1">
    <source>
        <dbReference type="EMBL" id="KAK8589473.1"/>
    </source>
</evidence>
<accession>A0ABR2FYY2</accession>
<dbReference type="Proteomes" id="UP001472677">
    <property type="component" value="Unassembled WGS sequence"/>
</dbReference>
<organism evidence="1 2">
    <name type="scientific">Hibiscus sabdariffa</name>
    <name type="common">roselle</name>
    <dbReference type="NCBI Taxonomy" id="183260"/>
    <lineage>
        <taxon>Eukaryota</taxon>
        <taxon>Viridiplantae</taxon>
        <taxon>Streptophyta</taxon>
        <taxon>Embryophyta</taxon>
        <taxon>Tracheophyta</taxon>
        <taxon>Spermatophyta</taxon>
        <taxon>Magnoliopsida</taxon>
        <taxon>eudicotyledons</taxon>
        <taxon>Gunneridae</taxon>
        <taxon>Pentapetalae</taxon>
        <taxon>rosids</taxon>
        <taxon>malvids</taxon>
        <taxon>Malvales</taxon>
        <taxon>Malvaceae</taxon>
        <taxon>Malvoideae</taxon>
        <taxon>Hibiscus</taxon>
    </lineage>
</organism>
<protein>
    <submittedName>
        <fullName evidence="1">Uncharacterized protein</fullName>
    </submittedName>
</protein>
<gene>
    <name evidence="1" type="ORF">V6N12_023868</name>
</gene>
<name>A0ABR2FYY2_9ROSI</name>
<comment type="caution">
    <text evidence="1">The sequence shown here is derived from an EMBL/GenBank/DDBJ whole genome shotgun (WGS) entry which is preliminary data.</text>
</comment>
<sequence>MGDQRKLCRVGWDTVCKLKGLGGLGVVNLRLRNLSLLAKWAWCYATYCESLWKALILAKYGHMVYSWRWQSSRPRNMSIVWRQNVQVQDEECIQRHMGFHYFSWFVGRGGSVLFWLDRWCSKDALCHLFSSFTSVGTVAFGICSSNGGCGFSCA</sequence>
<dbReference type="EMBL" id="JBBPBM010000004">
    <property type="protein sequence ID" value="KAK8589473.1"/>
    <property type="molecule type" value="Genomic_DNA"/>
</dbReference>
<keyword evidence="2" id="KW-1185">Reference proteome</keyword>
<proteinExistence type="predicted"/>